<dbReference type="Gene3D" id="6.10.30.10">
    <property type="match status" value="1"/>
</dbReference>
<dbReference type="InterPro" id="IPR022002">
    <property type="entry name" value="ChsH2_Znr"/>
</dbReference>
<proteinExistence type="predicted"/>
<dbReference type="EMBL" id="JAWXXV010000001">
    <property type="protein sequence ID" value="MDX5985115.1"/>
    <property type="molecule type" value="Genomic_DNA"/>
</dbReference>
<evidence type="ECO:0000313" key="4">
    <source>
        <dbReference type="Proteomes" id="UP001279660"/>
    </source>
</evidence>
<dbReference type="InterPro" id="IPR002878">
    <property type="entry name" value="ChsH2_C"/>
</dbReference>
<comment type="caution">
    <text evidence="3">The sequence shown here is derived from an EMBL/GenBank/DDBJ whole genome shotgun (WGS) entry which is preliminary data.</text>
</comment>
<feature type="domain" description="ChsH2 C-terminal OB-fold" evidence="1">
    <location>
        <begin position="48"/>
        <end position="111"/>
    </location>
</feature>
<dbReference type="Pfam" id="PF01796">
    <property type="entry name" value="OB_ChsH2_C"/>
    <property type="match status" value="1"/>
</dbReference>
<dbReference type="InterPro" id="IPR052513">
    <property type="entry name" value="Thioester_dehydratase-like"/>
</dbReference>
<evidence type="ECO:0000313" key="3">
    <source>
        <dbReference type="EMBL" id="MDX5985115.1"/>
    </source>
</evidence>
<evidence type="ECO:0000259" key="1">
    <source>
        <dbReference type="Pfam" id="PF01796"/>
    </source>
</evidence>
<keyword evidence="4" id="KW-1185">Reference proteome</keyword>
<name>A0ABU4PLR3_9SPHN</name>
<dbReference type="RefSeq" id="WP_010402404.1">
    <property type="nucleotide sequence ID" value="NZ_JAWXXV010000001.1"/>
</dbReference>
<dbReference type="PANTHER" id="PTHR34075:SF5">
    <property type="entry name" value="BLR3430 PROTEIN"/>
    <property type="match status" value="1"/>
</dbReference>
<dbReference type="SUPFAM" id="SSF50249">
    <property type="entry name" value="Nucleic acid-binding proteins"/>
    <property type="match status" value="1"/>
</dbReference>
<evidence type="ECO:0000259" key="2">
    <source>
        <dbReference type="Pfam" id="PF12172"/>
    </source>
</evidence>
<dbReference type="Pfam" id="PF12172">
    <property type="entry name" value="zf-ChsH2"/>
    <property type="match status" value="1"/>
</dbReference>
<dbReference type="InterPro" id="IPR012340">
    <property type="entry name" value="NA-bd_OB-fold"/>
</dbReference>
<gene>
    <name evidence="3" type="ORF">SIL82_12665</name>
</gene>
<dbReference type="PANTHER" id="PTHR34075">
    <property type="entry name" value="BLR3430 PROTEIN"/>
    <property type="match status" value="1"/>
</dbReference>
<reference evidence="3 4" key="1">
    <citation type="submission" date="2023-11" db="EMBL/GenBank/DDBJ databases">
        <title>MicrobeMod: A computational toolkit for identifying prokaryotic methylation and restriction-modification with nanopore sequencing.</title>
        <authorList>
            <person name="Crits-Christoph A."/>
            <person name="Kang S.C."/>
            <person name="Lee H."/>
            <person name="Ostrov N."/>
        </authorList>
    </citation>
    <scope>NUCLEOTIDE SEQUENCE [LARGE SCALE GENOMIC DNA]</scope>
    <source>
        <strain evidence="3 4">ATCC 14820</strain>
    </source>
</reference>
<organism evidence="3 4">
    <name type="scientific">Sphingomonas echinoides</name>
    <dbReference type="NCBI Taxonomy" id="59803"/>
    <lineage>
        <taxon>Bacteria</taxon>
        <taxon>Pseudomonadati</taxon>
        <taxon>Pseudomonadota</taxon>
        <taxon>Alphaproteobacteria</taxon>
        <taxon>Sphingomonadales</taxon>
        <taxon>Sphingomonadaceae</taxon>
        <taxon>Sphingomonas</taxon>
    </lineage>
</organism>
<protein>
    <submittedName>
        <fullName evidence="3">OB-fold domain-containing protein</fullName>
    </submittedName>
</protein>
<sequence length="128" mass="13958">MANSPIIQGFRDGLAAGDLLLQKCNSCQQLNMYPRYACPHCQSDDLGWQKAAGTGTLMSVTVLRAGGPEGFEQEIPYALGIVKLDEGVQLLGRMAPDEDGEWASYACDQRVTFQPARDKTYANFGHAE</sequence>
<accession>A0ABU4PLR3</accession>
<feature type="domain" description="ChsH2 rubredoxin-like zinc ribbon" evidence="2">
    <location>
        <begin position="11"/>
        <end position="46"/>
    </location>
</feature>
<dbReference type="Proteomes" id="UP001279660">
    <property type="component" value="Unassembled WGS sequence"/>
</dbReference>